<dbReference type="AlphaFoldDB" id="A5C0F2"/>
<evidence type="ECO:0008006" key="2">
    <source>
        <dbReference type="Google" id="ProtNLM"/>
    </source>
</evidence>
<accession>A5C0F2</accession>
<sequence>MVVSHLLFAGDTLVLCEDSQEQMTHLSWLLMWFEALSGLKINLDKSELIPIGRVTDVDILVTELGCKVGKLPSTYLGLPLGAPYFWDDTGAMGHLTTRFTKHFSDWELGIVRRFSSRLRGNLVRRDDNDKVVWKNDKKGSFSIKSFYEVLDVRRVIIVLKNIIWNLWVPSKVTFLHGNLIREEEC</sequence>
<dbReference type="PANTHER" id="PTHR33116">
    <property type="entry name" value="REVERSE TRANSCRIPTASE ZINC-BINDING DOMAIN-CONTAINING PROTEIN-RELATED-RELATED"/>
    <property type="match status" value="1"/>
</dbReference>
<proteinExistence type="predicted"/>
<organism evidence="1">
    <name type="scientific">Vitis vinifera</name>
    <name type="common">Grape</name>
    <dbReference type="NCBI Taxonomy" id="29760"/>
    <lineage>
        <taxon>Eukaryota</taxon>
        <taxon>Viridiplantae</taxon>
        <taxon>Streptophyta</taxon>
        <taxon>Embryophyta</taxon>
        <taxon>Tracheophyta</taxon>
        <taxon>Spermatophyta</taxon>
        <taxon>Magnoliopsida</taxon>
        <taxon>eudicotyledons</taxon>
        <taxon>Gunneridae</taxon>
        <taxon>Pentapetalae</taxon>
        <taxon>rosids</taxon>
        <taxon>Vitales</taxon>
        <taxon>Vitaceae</taxon>
        <taxon>Viteae</taxon>
        <taxon>Vitis</taxon>
    </lineage>
</organism>
<dbReference type="EMBL" id="AM477665">
    <property type="protein sequence ID" value="CAN83788.1"/>
    <property type="molecule type" value="Genomic_DNA"/>
</dbReference>
<name>A5C0F2_VITVI</name>
<gene>
    <name evidence="1" type="ORF">VITISV_039032</name>
</gene>
<protein>
    <recommendedName>
        <fullName evidence="2">Reverse transcriptase domain-containing protein</fullName>
    </recommendedName>
</protein>
<reference evidence="1" key="1">
    <citation type="journal article" date="2007" name="PLoS ONE">
        <title>The first genome sequence of an elite grapevine cultivar (Pinot noir Vitis vinifera L.): coping with a highly heterozygous genome.</title>
        <authorList>
            <person name="Velasco R."/>
            <person name="Zharkikh A."/>
            <person name="Troggio M."/>
            <person name="Cartwright D.A."/>
            <person name="Cestaro A."/>
            <person name="Pruss D."/>
            <person name="Pindo M."/>
            <person name="FitzGerald L.M."/>
            <person name="Vezzulli S."/>
            <person name="Reid J."/>
            <person name="Malacarne G."/>
            <person name="Iliev D."/>
            <person name="Coppola G."/>
            <person name="Wardell B."/>
            <person name="Micheletti D."/>
            <person name="Macalma T."/>
            <person name="Facci M."/>
            <person name="Mitchell J.T."/>
            <person name="Perazzolli M."/>
            <person name="Eldredge G."/>
            <person name="Gatto P."/>
            <person name="Oyzerski R."/>
            <person name="Moretto M."/>
            <person name="Gutin N."/>
            <person name="Stefanini M."/>
            <person name="Chen Y."/>
            <person name="Segala C."/>
            <person name="Davenport C."/>
            <person name="Dematte L."/>
            <person name="Mraz A."/>
            <person name="Battilana J."/>
            <person name="Stormo K."/>
            <person name="Costa F."/>
            <person name="Tao Q."/>
            <person name="Si-Ammour A."/>
            <person name="Harkins T."/>
            <person name="Lackey A."/>
            <person name="Perbost C."/>
            <person name="Taillon B."/>
            <person name="Stella A."/>
            <person name="Solovyev V."/>
            <person name="Fawcett J.A."/>
            <person name="Sterck L."/>
            <person name="Vandepoele K."/>
            <person name="Grando S.M."/>
            <person name="Toppo S."/>
            <person name="Moser C."/>
            <person name="Lanchbury J."/>
            <person name="Bogden R."/>
            <person name="Skolnick M."/>
            <person name="Sgaramella V."/>
            <person name="Bhatnagar S.K."/>
            <person name="Fontana P."/>
            <person name="Gutin A."/>
            <person name="Van de Peer Y."/>
            <person name="Salamini F."/>
            <person name="Viola R."/>
        </authorList>
    </citation>
    <scope>NUCLEOTIDE SEQUENCE</scope>
</reference>
<evidence type="ECO:0000313" key="1">
    <source>
        <dbReference type="EMBL" id="CAN83788.1"/>
    </source>
</evidence>
<dbReference type="PANTHER" id="PTHR33116:SF78">
    <property type="entry name" value="OS12G0587133 PROTEIN"/>
    <property type="match status" value="1"/>
</dbReference>